<dbReference type="GO" id="GO:0008017">
    <property type="term" value="F:microtubule binding"/>
    <property type="evidence" value="ECO:0007669"/>
    <property type="project" value="InterPro"/>
</dbReference>
<evidence type="ECO:0000313" key="3">
    <source>
        <dbReference type="Proteomes" id="UP001054837"/>
    </source>
</evidence>
<dbReference type="GO" id="GO:0005737">
    <property type="term" value="C:cytoplasm"/>
    <property type="evidence" value="ECO:0007669"/>
    <property type="project" value="TreeGrafter"/>
</dbReference>
<dbReference type="GO" id="GO:0051256">
    <property type="term" value="P:mitotic spindle midzone assembly"/>
    <property type="evidence" value="ECO:0007669"/>
    <property type="project" value="TreeGrafter"/>
</dbReference>
<keyword evidence="1" id="KW-0175">Coiled coil</keyword>
<accession>A0AAV4TH16</accession>
<evidence type="ECO:0000313" key="2">
    <source>
        <dbReference type="EMBL" id="GIY44177.1"/>
    </source>
</evidence>
<dbReference type="Gene3D" id="1.20.58.1520">
    <property type="match status" value="1"/>
</dbReference>
<dbReference type="PANTHER" id="PTHR19321:SF41">
    <property type="entry name" value="FASCETTO-RELATED"/>
    <property type="match status" value="1"/>
</dbReference>
<feature type="coiled-coil region" evidence="1">
    <location>
        <begin position="221"/>
        <end position="248"/>
    </location>
</feature>
<organism evidence="2 3">
    <name type="scientific">Caerostris darwini</name>
    <dbReference type="NCBI Taxonomy" id="1538125"/>
    <lineage>
        <taxon>Eukaryota</taxon>
        <taxon>Metazoa</taxon>
        <taxon>Ecdysozoa</taxon>
        <taxon>Arthropoda</taxon>
        <taxon>Chelicerata</taxon>
        <taxon>Arachnida</taxon>
        <taxon>Araneae</taxon>
        <taxon>Araneomorphae</taxon>
        <taxon>Entelegynae</taxon>
        <taxon>Araneoidea</taxon>
        <taxon>Araneidae</taxon>
        <taxon>Caerostris</taxon>
    </lineage>
</organism>
<proteinExistence type="predicted"/>
<reference evidence="2 3" key="1">
    <citation type="submission" date="2021-06" db="EMBL/GenBank/DDBJ databases">
        <title>Caerostris darwini draft genome.</title>
        <authorList>
            <person name="Kono N."/>
            <person name="Arakawa K."/>
        </authorList>
    </citation>
    <scope>NUCLEOTIDE SEQUENCE [LARGE SCALE GENOMIC DNA]</scope>
</reference>
<evidence type="ECO:0000256" key="1">
    <source>
        <dbReference type="SAM" id="Coils"/>
    </source>
</evidence>
<dbReference type="PANTHER" id="PTHR19321">
    <property type="entry name" value="PROTEIN REGULATOR OF CYTOKINESIS 1 PRC1-RELATED"/>
    <property type="match status" value="1"/>
</dbReference>
<name>A0AAV4TH16_9ARAC</name>
<dbReference type="InterPro" id="IPR007145">
    <property type="entry name" value="MAP65_Ase1_PRC1"/>
</dbReference>
<gene>
    <name evidence="2" type="primary">PRC1</name>
    <name evidence="2" type="ORF">CDAR_497891</name>
</gene>
<dbReference type="Pfam" id="PF03999">
    <property type="entry name" value="MAP65_ASE1"/>
    <property type="match status" value="1"/>
</dbReference>
<dbReference type="Proteomes" id="UP001054837">
    <property type="component" value="Unassembled WGS sequence"/>
</dbReference>
<protein>
    <submittedName>
        <fullName evidence="2">Protein regulator of cytokinesis 1</fullName>
    </submittedName>
</protein>
<dbReference type="EMBL" id="BPLQ01009472">
    <property type="protein sequence ID" value="GIY44177.1"/>
    <property type="molecule type" value="Genomic_DNA"/>
</dbReference>
<dbReference type="GO" id="GO:1990023">
    <property type="term" value="C:mitotic spindle midzone"/>
    <property type="evidence" value="ECO:0007669"/>
    <property type="project" value="TreeGrafter"/>
</dbReference>
<dbReference type="AlphaFoldDB" id="A0AAV4TH16"/>
<keyword evidence="3" id="KW-1185">Reference proteome</keyword>
<comment type="caution">
    <text evidence="2">The sequence shown here is derived from an EMBL/GenBank/DDBJ whole genome shotgun (WGS) entry which is preliminary data.</text>
</comment>
<sequence length="617" mass="72964">MEEENLQTNSENVLEAMEKEGVQTTQDILKKLYSLWNDIGIDTKRKMRRADRVWTHIHNLLEDIHREENDLYKALQESVEDYIKKIKNISQCLSIELKEIDGPLAKKEELLKIEWEKLNKVLQQRLNSYQHLKSIESKYCKILGMKDLELSAEVPSTNDLNDLEQRIDALKEERDRRHKKFCLVKKDLTTILETTELSPETSFEKHIISGNDHFSLSDENMKSLEVALDKAKERKEKLETHKRELMDRLLFLWERLKVDEDVKTQFSSRHVNCCVTTVKSIEEEVKKYELLRKENIHEEISFLKNELEQLWSKCCVVAERERELFSHFSSSEMTDEILETFEKEIEKWKHYCKQIEHIVEKINRRQSLWDKLVEFESKANDPNRLKNRGGNLLREEKERKMLRKELPKLENDIFKDIETYEVQNKAVFSYYGEDFKIHVSNQWEERMSQKENEKNKRHEKKGVETETRFMTPLKKSMITTPKTAPSKLHNIGCMRFTPVTDLKKKPRRDGNVTPLNKKLFTSICQSEKKGQRSVLKHKQPLIKQKNFFLGSVSYSDFVGHLNTPDKNNHQSSILMEKFGSNKKKKFKNNDFKTSNNAAKNCLPLTPTRGKLGLPFII</sequence>